<dbReference type="InterPro" id="IPR051786">
    <property type="entry name" value="ASN_synthetase/amidase"/>
</dbReference>
<dbReference type="RefSeq" id="WP_092491548.1">
    <property type="nucleotide sequence ID" value="NZ_FNKD01000001.1"/>
</dbReference>
<organism evidence="5 6">
    <name type="scientific">Virgibacillus salinus</name>
    <dbReference type="NCBI Taxonomy" id="553311"/>
    <lineage>
        <taxon>Bacteria</taxon>
        <taxon>Bacillati</taxon>
        <taxon>Bacillota</taxon>
        <taxon>Bacilli</taxon>
        <taxon>Bacillales</taxon>
        <taxon>Bacillaceae</taxon>
        <taxon>Virgibacillus</taxon>
    </lineage>
</organism>
<dbReference type="InterPro" id="IPR014729">
    <property type="entry name" value="Rossmann-like_a/b/a_fold"/>
</dbReference>
<dbReference type="PANTHER" id="PTHR43284">
    <property type="entry name" value="ASPARAGINE SYNTHETASE (GLUTAMINE-HYDROLYZING)"/>
    <property type="match status" value="1"/>
</dbReference>
<keyword evidence="6" id="KW-1185">Reference proteome</keyword>
<dbReference type="EC" id="6.3.5.4" evidence="2"/>
<comment type="catalytic activity">
    <reaction evidence="4">
        <text>L-aspartate + L-glutamine + ATP + H2O = L-asparagine + L-glutamate + AMP + diphosphate + H(+)</text>
        <dbReference type="Rhea" id="RHEA:12228"/>
        <dbReference type="ChEBI" id="CHEBI:15377"/>
        <dbReference type="ChEBI" id="CHEBI:15378"/>
        <dbReference type="ChEBI" id="CHEBI:29985"/>
        <dbReference type="ChEBI" id="CHEBI:29991"/>
        <dbReference type="ChEBI" id="CHEBI:30616"/>
        <dbReference type="ChEBI" id="CHEBI:33019"/>
        <dbReference type="ChEBI" id="CHEBI:58048"/>
        <dbReference type="ChEBI" id="CHEBI:58359"/>
        <dbReference type="ChEBI" id="CHEBI:456215"/>
        <dbReference type="EC" id="6.3.5.4"/>
    </reaction>
</comment>
<dbReference type="InterPro" id="IPR029055">
    <property type="entry name" value="Ntn_hydrolases_N"/>
</dbReference>
<dbReference type="GO" id="GO:0004066">
    <property type="term" value="F:asparagine synthase (glutamine-hydrolyzing) activity"/>
    <property type="evidence" value="ECO:0007669"/>
    <property type="project" value="UniProtKB-EC"/>
</dbReference>
<dbReference type="Proteomes" id="UP000199444">
    <property type="component" value="Unassembled WGS sequence"/>
</dbReference>
<dbReference type="SUPFAM" id="SSF56235">
    <property type="entry name" value="N-terminal nucleophile aminohydrolases (Ntn hydrolases)"/>
    <property type="match status" value="1"/>
</dbReference>
<protein>
    <recommendedName>
        <fullName evidence="2">asparagine synthase (glutamine-hydrolyzing)</fullName>
        <ecNumber evidence="2">6.3.5.4</ecNumber>
    </recommendedName>
</protein>
<accession>A0A1H0YJN1</accession>
<keyword evidence="3" id="KW-0028">Amino-acid biosynthesis</keyword>
<dbReference type="GO" id="GO:0006529">
    <property type="term" value="P:asparagine biosynthetic process"/>
    <property type="evidence" value="ECO:0007669"/>
    <property type="project" value="UniProtKB-KW"/>
</dbReference>
<dbReference type="STRING" id="553311.SAMN05216231_0689"/>
<dbReference type="AlphaFoldDB" id="A0A1H0YJN1"/>
<reference evidence="5 6" key="1">
    <citation type="submission" date="2016-10" db="EMBL/GenBank/DDBJ databases">
        <authorList>
            <person name="de Groot N.N."/>
        </authorList>
    </citation>
    <scope>NUCLEOTIDE SEQUENCE [LARGE SCALE GENOMIC DNA]</scope>
    <source>
        <strain evidence="5 6">CGMCC 1.10449</strain>
    </source>
</reference>
<gene>
    <name evidence="5" type="ORF">SAMN05216231_0689</name>
</gene>
<keyword evidence="3" id="KW-0061">Asparagine biosynthesis</keyword>
<evidence type="ECO:0000256" key="3">
    <source>
        <dbReference type="ARBA" id="ARBA00022888"/>
    </source>
</evidence>
<evidence type="ECO:0000256" key="2">
    <source>
        <dbReference type="ARBA" id="ARBA00012737"/>
    </source>
</evidence>
<evidence type="ECO:0000256" key="1">
    <source>
        <dbReference type="ARBA" id="ARBA00005187"/>
    </source>
</evidence>
<evidence type="ECO:0000313" key="5">
    <source>
        <dbReference type="EMBL" id="SDQ15313.1"/>
    </source>
</evidence>
<dbReference type="PANTHER" id="PTHR43284:SF1">
    <property type="entry name" value="ASPARAGINE SYNTHETASE"/>
    <property type="match status" value="1"/>
</dbReference>
<comment type="pathway">
    <text evidence="1">Amino-acid biosynthesis; L-asparagine biosynthesis; L-asparagine from L-aspartate (L-Gln route): step 1/1.</text>
</comment>
<dbReference type="Gene3D" id="3.60.20.10">
    <property type="entry name" value="Glutamine Phosphoribosylpyrophosphate, subunit 1, domain 1"/>
    <property type="match status" value="1"/>
</dbReference>
<dbReference type="Gene3D" id="3.40.50.620">
    <property type="entry name" value="HUPs"/>
    <property type="match status" value="1"/>
</dbReference>
<dbReference type="EMBL" id="FNKD01000001">
    <property type="protein sequence ID" value="SDQ15313.1"/>
    <property type="molecule type" value="Genomic_DNA"/>
</dbReference>
<dbReference type="SUPFAM" id="SSF52402">
    <property type="entry name" value="Adenine nucleotide alpha hydrolases-like"/>
    <property type="match status" value="1"/>
</dbReference>
<proteinExistence type="predicted"/>
<evidence type="ECO:0000313" key="6">
    <source>
        <dbReference type="Proteomes" id="UP000199444"/>
    </source>
</evidence>
<evidence type="ECO:0000256" key="4">
    <source>
        <dbReference type="ARBA" id="ARBA00048741"/>
    </source>
</evidence>
<name>A0A1H0YJN1_9BACI</name>
<sequence length="586" mass="66979">MSDFIYSKESIKKGKLTQNVQSIYQQDGPSVEEFHGEWGSLAVSRNLYNGFQPYENSEYICVVIGGPVLYFQDNKFLNNNSGVAGTQAIYDRWREGVIQWDEDLSGPFAILIINKHSSEVTCITDLMSFIPVFSYQESSIMLSTHVDLLANVADQQANIDVISKVDFILHGVVTFPFTMYNAIRQIKPATEYSLISSTSEFQSNTYWLPEEKNMYQSIDKAADDLRNGIQKYVDLITNEMSHIAQFISGGEDSRTISGLLPAKSKRDAYIFLDHMNREGKVAKRAANAYGANFNLAERGKLHYLEILPSSTNLVGGGSQYFHAHTYGFHKSCKLDEYPAVFGGLFSDVSLKGACVKKFGGSGRFPFVPHIKRNDHSADVHLKNNTFTADVLSELTKRRQAHLDCIKRFRSESAEEWFQLWPISMNINIPNLHANRRLFRTYEPFMTKDAVKISAAVPQKWKLNRRLFQKATKPLLKPTKWLFHVDGRLPYYPWYINSFVQFTSWIKQEISERAGLIKGNQGPWTEWSTVMSSPDWEKAISEYSSGMDVIAPAFKEKDVSKLFESNDLNYVQKINLMQTLYSDHRRK</sequence>